<evidence type="ECO:0000313" key="2">
    <source>
        <dbReference type="Proteomes" id="UP000008370"/>
    </source>
</evidence>
<dbReference type="Proteomes" id="UP000008370">
    <property type="component" value="Unassembled WGS sequence"/>
</dbReference>
<dbReference type="GeneID" id="18915420"/>
<dbReference type="AlphaFoldDB" id="K5X5I3"/>
<name>K5X5I3_PHACS</name>
<dbReference type="HOGENOM" id="CLU_400144_0_0_1"/>
<dbReference type="InParanoid" id="K5X5I3"/>
<dbReference type="KEGG" id="pco:PHACADRAFT_252172"/>
<evidence type="ECO:0000313" key="1">
    <source>
        <dbReference type="EMBL" id="EKM58122.1"/>
    </source>
</evidence>
<reference evidence="1 2" key="1">
    <citation type="journal article" date="2012" name="BMC Genomics">
        <title>Comparative genomics of the white-rot fungi, Phanerochaete carnosa and P. chrysosporium, to elucidate the genetic basis of the distinct wood types they colonize.</title>
        <authorList>
            <person name="Suzuki H."/>
            <person name="MacDonald J."/>
            <person name="Syed K."/>
            <person name="Salamov A."/>
            <person name="Hori C."/>
            <person name="Aerts A."/>
            <person name="Henrissat B."/>
            <person name="Wiebenga A."/>
            <person name="vanKuyk P.A."/>
            <person name="Barry K."/>
            <person name="Lindquist E."/>
            <person name="LaButti K."/>
            <person name="Lapidus A."/>
            <person name="Lucas S."/>
            <person name="Coutinho P."/>
            <person name="Gong Y."/>
            <person name="Samejima M."/>
            <person name="Mahadevan R."/>
            <person name="Abou-Zaid M."/>
            <person name="de Vries R.P."/>
            <person name="Igarashi K."/>
            <person name="Yadav J.S."/>
            <person name="Grigoriev I.V."/>
            <person name="Master E.R."/>
        </authorList>
    </citation>
    <scope>NUCLEOTIDE SEQUENCE [LARGE SCALE GENOMIC DNA]</scope>
    <source>
        <strain evidence="1 2">HHB-10118-sp</strain>
    </source>
</reference>
<keyword evidence="2" id="KW-1185">Reference proteome</keyword>
<dbReference type="RefSeq" id="XP_007393449.1">
    <property type="nucleotide sequence ID" value="XM_007393387.1"/>
</dbReference>
<dbReference type="EMBL" id="JH930470">
    <property type="protein sequence ID" value="EKM58122.1"/>
    <property type="molecule type" value="Genomic_DNA"/>
</dbReference>
<protein>
    <submittedName>
        <fullName evidence="1">Uncharacterized protein</fullName>
    </submittedName>
</protein>
<accession>K5X5I3</accession>
<proteinExistence type="predicted"/>
<organism evidence="1 2">
    <name type="scientific">Phanerochaete carnosa (strain HHB-10118-sp)</name>
    <name type="common">White-rot fungus</name>
    <name type="synonym">Peniophora carnosa</name>
    <dbReference type="NCBI Taxonomy" id="650164"/>
    <lineage>
        <taxon>Eukaryota</taxon>
        <taxon>Fungi</taxon>
        <taxon>Dikarya</taxon>
        <taxon>Basidiomycota</taxon>
        <taxon>Agaricomycotina</taxon>
        <taxon>Agaricomycetes</taxon>
        <taxon>Polyporales</taxon>
        <taxon>Phanerochaetaceae</taxon>
        <taxon>Phanerochaete</taxon>
    </lineage>
</organism>
<gene>
    <name evidence="1" type="ORF">PHACADRAFT_252172</name>
</gene>
<sequence length="688" mass="78085">MAAWMLIYTSSTIPGLLRLASRASLLPWHPRILPQLFTSGKIFASSLSLGSLDTMPPSMVAMSQQNTPSSGWDGSLFEDVSEDYTEQDAIPAQSPSMPQNSSEALAQLIERGDFVAAIKVKKTLEKLGIPIQRDACYVAAAADVLYRYLPGGKRPLAKRIYDFNSWATLVPASQAVQNDSYFQSIAWTSSQAGSAAFQRSALKVAHMGLARKVARVVVAQIARQNPPHITIAFMSAFAAADRAATGNDRRNKVAFKRLYGLAIRTLCLRGLNRDAVKLLRDARNRGYRVNRFTLSFLSVHLRAASDPKQIQFVEKEIRVAESVVRTSVAPSETSHEDPAPLASRHQLLHRLRTAIARGHLPSRYALNDFIRQCVRYQDHATYEELFYLFKTHRNRSEAINYWASVEIAYYLRVGEEHAACQVFTEFFRITDLPGTVRKMLRIVDRGGRHPLSHFTSKDAHSEKIWPDARVSFLFWRILVRIMQPGEIGKVYGELNSRFSSARERLSFFRNPLQVPPGMERKRQKELADLATLRPANESFPYTHNHFLLFLRAYARINYVKGIVKVVRRLGRLGWRPRQGDIRSITQTYARGGSAKRVAPLLDRLGRDAERYKHSNEVGTSSRTSTHLGMYRAAIRAMMDNSRYADAGRLARHLQRRLKYKPGSDVRTDRLLNKLYGELRKPRSERKLL</sequence>
<dbReference type="OrthoDB" id="185373at2759"/>